<evidence type="ECO:0000313" key="2">
    <source>
        <dbReference type="Proteomes" id="UP001162501"/>
    </source>
</evidence>
<reference evidence="1" key="2">
    <citation type="submission" date="2025-03" db="EMBL/GenBank/DDBJ databases">
        <authorList>
            <consortium name="ELIXIR-Norway"/>
            <consortium name="Elixir Norway"/>
        </authorList>
    </citation>
    <scope>NUCLEOTIDE SEQUENCE</scope>
</reference>
<dbReference type="Proteomes" id="UP001162501">
    <property type="component" value="Chromosome 21"/>
</dbReference>
<proteinExistence type="predicted"/>
<reference evidence="1" key="1">
    <citation type="submission" date="2023-05" db="EMBL/GenBank/DDBJ databases">
        <authorList>
            <consortium name="ELIXIR-Norway"/>
        </authorList>
    </citation>
    <scope>NUCLEOTIDE SEQUENCE</scope>
</reference>
<protein>
    <submittedName>
        <fullName evidence="1">Uncharacterized protein</fullName>
    </submittedName>
</protein>
<name>A0AC59Z0H0_RANTA</name>
<evidence type="ECO:0000313" key="1">
    <source>
        <dbReference type="EMBL" id="CAN0125555.1"/>
    </source>
</evidence>
<gene>
    <name evidence="1" type="ORF">MRATA1EN22A_LOCUS12427</name>
</gene>
<accession>A0AC59Z0H0</accession>
<sequence length="169" mass="18617">MEKTTLFRGSTYEAGQTKDRVSVLGLQTHSVWESNREERSPQPGKHPHLQDSSSGGFPPQDTCSPSWGPNSFYFKTFTCVKTGNKVGEKQHLPHSPRVAGSSCGLSPTRPHTGLGRTPQTQPTSRPNPEFPASVSPKHFDLLVHVSTHMHAHICPHTGTQAQSWARRLC</sequence>
<dbReference type="EMBL" id="OX596105">
    <property type="protein sequence ID" value="CAN0125555.1"/>
    <property type="molecule type" value="Genomic_DNA"/>
</dbReference>
<organism evidence="1 2">
    <name type="scientific">Rangifer tarandus platyrhynchus</name>
    <name type="common">Svalbard reindeer</name>
    <dbReference type="NCBI Taxonomy" id="3082113"/>
    <lineage>
        <taxon>Eukaryota</taxon>
        <taxon>Metazoa</taxon>
        <taxon>Chordata</taxon>
        <taxon>Craniata</taxon>
        <taxon>Vertebrata</taxon>
        <taxon>Euteleostomi</taxon>
        <taxon>Mammalia</taxon>
        <taxon>Eutheria</taxon>
        <taxon>Laurasiatheria</taxon>
        <taxon>Artiodactyla</taxon>
        <taxon>Ruminantia</taxon>
        <taxon>Pecora</taxon>
        <taxon>Cervidae</taxon>
        <taxon>Odocoileinae</taxon>
        <taxon>Rangifer</taxon>
    </lineage>
</organism>